<dbReference type="PROSITE" id="PS51832">
    <property type="entry name" value="HD_GYP"/>
    <property type="match status" value="1"/>
</dbReference>
<organism evidence="3 4">
    <name type="scientific">Iocasia fonsfrigidae</name>
    <dbReference type="NCBI Taxonomy" id="2682810"/>
    <lineage>
        <taxon>Bacteria</taxon>
        <taxon>Bacillati</taxon>
        <taxon>Bacillota</taxon>
        <taxon>Clostridia</taxon>
        <taxon>Halanaerobiales</taxon>
        <taxon>Halanaerobiaceae</taxon>
        <taxon>Iocasia</taxon>
    </lineage>
</organism>
<dbReference type="InterPro" id="IPR006675">
    <property type="entry name" value="HDIG_dom"/>
</dbReference>
<dbReference type="InterPro" id="IPR006674">
    <property type="entry name" value="HD_domain"/>
</dbReference>
<name>A0A8A7KE20_9FIRM</name>
<dbReference type="PROSITE" id="PS51831">
    <property type="entry name" value="HD"/>
    <property type="match status" value="1"/>
</dbReference>
<evidence type="ECO:0000259" key="2">
    <source>
        <dbReference type="PROSITE" id="PS51832"/>
    </source>
</evidence>
<dbReference type="SMART" id="SM00471">
    <property type="entry name" value="HDc"/>
    <property type="match status" value="1"/>
</dbReference>
<dbReference type="RefSeq" id="WP_230867845.1">
    <property type="nucleotide sequence ID" value="NZ_CP046640.1"/>
</dbReference>
<proteinExistence type="predicted"/>
<accession>A0A8A7KE20</accession>
<dbReference type="PANTHER" id="PTHR43155">
    <property type="entry name" value="CYCLIC DI-GMP PHOSPHODIESTERASE PA4108-RELATED"/>
    <property type="match status" value="1"/>
</dbReference>
<dbReference type="KEGG" id="ifn:GM661_16910"/>
<dbReference type="InterPro" id="IPR003607">
    <property type="entry name" value="HD/PDEase_dom"/>
</dbReference>
<evidence type="ECO:0000259" key="1">
    <source>
        <dbReference type="PROSITE" id="PS51831"/>
    </source>
</evidence>
<evidence type="ECO:0000313" key="4">
    <source>
        <dbReference type="Proteomes" id="UP000665020"/>
    </source>
</evidence>
<dbReference type="CDD" id="cd00077">
    <property type="entry name" value="HDc"/>
    <property type="match status" value="1"/>
</dbReference>
<keyword evidence="4" id="KW-1185">Reference proteome</keyword>
<gene>
    <name evidence="3" type="ORF">GM661_16910</name>
</gene>
<evidence type="ECO:0000313" key="3">
    <source>
        <dbReference type="EMBL" id="QTL99510.1"/>
    </source>
</evidence>
<dbReference type="AlphaFoldDB" id="A0A8A7KE20"/>
<dbReference type="Gene3D" id="1.10.3210.10">
    <property type="entry name" value="Hypothetical protein af1432"/>
    <property type="match status" value="1"/>
</dbReference>
<dbReference type="InterPro" id="IPR037522">
    <property type="entry name" value="HD_GYP_dom"/>
</dbReference>
<feature type="domain" description="HD" evidence="1">
    <location>
        <begin position="129"/>
        <end position="252"/>
    </location>
</feature>
<dbReference type="Proteomes" id="UP000665020">
    <property type="component" value="Chromosome"/>
</dbReference>
<dbReference type="Pfam" id="PF13487">
    <property type="entry name" value="HD_5"/>
    <property type="match status" value="1"/>
</dbReference>
<sequence>MGTIVKLGVYELKAGMRVAKFIENDFGAVLVSPGMILDENIIAKLQVMGIKQVAVIDESEEQVEENINSFAVKYQENINELKETFDSIKHGNKLEFEQLREIVNISSQIDTNRDIINMLSQVRSVDEYTYTHSVNVGLLAMIFGRWIDLGQKEIKGLLYAGLLHDIGKSKVPDKILNKKGQLSNEEFEEIKKHVIYGYELVQDCSLLSNKIAKAVLLHHERNDGSGYPLGLSREKIPFMAKILAIVDTFDAITSDRVYRQHQPPFAVFKIFERDFQGFDYLLTKIFMSNISQYYMGETIKLSDGRSAEIVYINPNHWSKPIVKIDKHYIDLSKETDLEIADVMMDSV</sequence>
<feature type="domain" description="HD-GYP" evidence="2">
    <location>
        <begin position="107"/>
        <end position="302"/>
    </location>
</feature>
<dbReference type="PANTHER" id="PTHR43155:SF2">
    <property type="entry name" value="CYCLIC DI-GMP PHOSPHODIESTERASE PA4108"/>
    <property type="match status" value="1"/>
</dbReference>
<dbReference type="NCBIfam" id="TIGR00277">
    <property type="entry name" value="HDIG"/>
    <property type="match status" value="1"/>
</dbReference>
<dbReference type="EMBL" id="CP046640">
    <property type="protein sequence ID" value="QTL99510.1"/>
    <property type="molecule type" value="Genomic_DNA"/>
</dbReference>
<protein>
    <submittedName>
        <fullName evidence="3">HD domain-containing protein</fullName>
    </submittedName>
</protein>
<dbReference type="SUPFAM" id="SSF109604">
    <property type="entry name" value="HD-domain/PDEase-like"/>
    <property type="match status" value="1"/>
</dbReference>
<reference evidence="3" key="1">
    <citation type="submission" date="2019-12" db="EMBL/GenBank/DDBJ databases">
        <authorList>
            <person name="zhang j."/>
            <person name="sun C.M."/>
        </authorList>
    </citation>
    <scope>NUCLEOTIDE SEQUENCE</scope>
    <source>
        <strain evidence="3">NS-1</strain>
    </source>
</reference>